<dbReference type="EMBL" id="JBHSWV010000149">
    <property type="protein sequence ID" value="MFC6765431.1"/>
    <property type="molecule type" value="Genomic_DNA"/>
</dbReference>
<organism evidence="2 3">
    <name type="scientific">Natrinema soli</name>
    <dbReference type="NCBI Taxonomy" id="1930624"/>
    <lineage>
        <taxon>Archaea</taxon>
        <taxon>Methanobacteriati</taxon>
        <taxon>Methanobacteriota</taxon>
        <taxon>Stenosarchaea group</taxon>
        <taxon>Halobacteria</taxon>
        <taxon>Halobacteriales</taxon>
        <taxon>Natrialbaceae</taxon>
        <taxon>Natrinema</taxon>
    </lineage>
</organism>
<feature type="compositionally biased region" description="Acidic residues" evidence="1">
    <location>
        <begin position="57"/>
        <end position="80"/>
    </location>
</feature>
<sequence length="133" mass="14475">METVRYTDEGGRYRTGGVTFEPGDVGEVSAGLAEHLVVDVGSFEYVDEEAIEKTDTDPDEDVDDDASDEGEASDEDDGLVEELDGMTIPEFEEELESGRFDDRLEAVGDAEREGQDRAGVHDAIGVRRAEIEG</sequence>
<comment type="caution">
    <text evidence="2">The sequence shown here is derived from an EMBL/GenBank/DDBJ whole genome shotgun (WGS) entry which is preliminary data.</text>
</comment>
<gene>
    <name evidence="2" type="ORF">ACFQE6_10670</name>
</gene>
<name>A0ABD5SPX8_9EURY</name>
<dbReference type="AlphaFoldDB" id="A0ABD5SPX8"/>
<reference evidence="2 3" key="1">
    <citation type="journal article" date="2019" name="Int. J. Syst. Evol. Microbiol.">
        <title>The Global Catalogue of Microorganisms (GCM) 10K type strain sequencing project: providing services to taxonomists for standard genome sequencing and annotation.</title>
        <authorList>
            <consortium name="The Broad Institute Genomics Platform"/>
            <consortium name="The Broad Institute Genome Sequencing Center for Infectious Disease"/>
            <person name="Wu L."/>
            <person name="Ma J."/>
        </authorList>
    </citation>
    <scope>NUCLEOTIDE SEQUENCE [LARGE SCALE GENOMIC DNA]</scope>
    <source>
        <strain evidence="2 3">LMG 29247</strain>
    </source>
</reference>
<evidence type="ECO:0000256" key="1">
    <source>
        <dbReference type="SAM" id="MobiDB-lite"/>
    </source>
</evidence>
<dbReference type="Proteomes" id="UP001596383">
    <property type="component" value="Unassembled WGS sequence"/>
</dbReference>
<protein>
    <submittedName>
        <fullName evidence="2">Uncharacterized protein</fullName>
    </submittedName>
</protein>
<feature type="region of interest" description="Disordered" evidence="1">
    <location>
        <begin position="107"/>
        <end position="133"/>
    </location>
</feature>
<dbReference type="RefSeq" id="WP_273738452.1">
    <property type="nucleotide sequence ID" value="NZ_JAQIVI010000149.1"/>
</dbReference>
<keyword evidence="3" id="KW-1185">Reference proteome</keyword>
<accession>A0ABD5SPX8</accession>
<evidence type="ECO:0000313" key="2">
    <source>
        <dbReference type="EMBL" id="MFC6765431.1"/>
    </source>
</evidence>
<feature type="region of interest" description="Disordered" evidence="1">
    <location>
        <begin position="50"/>
        <end position="80"/>
    </location>
</feature>
<proteinExistence type="predicted"/>
<evidence type="ECO:0000313" key="3">
    <source>
        <dbReference type="Proteomes" id="UP001596383"/>
    </source>
</evidence>